<protein>
    <submittedName>
        <fullName evidence="1">N-acetyl-1-D-myo-inositol-2-amino-2-deoxy-alpha-D-glucopyranoside deacetylase</fullName>
        <ecNumber evidence="1">3.5.1.103</ecNumber>
    </submittedName>
    <submittedName>
        <fullName evidence="2">PIG-L family deacetylase</fullName>
    </submittedName>
</protein>
<evidence type="ECO:0000313" key="4">
    <source>
        <dbReference type="Proteomes" id="UP000629870"/>
    </source>
</evidence>
<gene>
    <name evidence="2" type="ORF">FHR04_10455</name>
    <name evidence="1" type="ORF">HNQ04_000363</name>
</gene>
<keyword evidence="1" id="KW-0378">Hydrolase</keyword>
<dbReference type="GO" id="GO:0035595">
    <property type="term" value="F:N-acetylglucosaminylinositol deacetylase activity"/>
    <property type="evidence" value="ECO:0007669"/>
    <property type="project" value="UniProtKB-EC"/>
</dbReference>
<proteinExistence type="predicted"/>
<dbReference type="EC" id="3.5.1.103" evidence="1"/>
<dbReference type="SUPFAM" id="SSF102588">
    <property type="entry name" value="LmbE-like"/>
    <property type="match status" value="1"/>
</dbReference>
<name>A0A5C4Y651_9DEIO</name>
<dbReference type="EMBL" id="VDMO01000010">
    <property type="protein sequence ID" value="TNM70903.1"/>
    <property type="molecule type" value="Genomic_DNA"/>
</dbReference>
<reference evidence="2 3" key="1">
    <citation type="submission" date="2019-06" db="EMBL/GenBank/DDBJ databases">
        <title>Genome sequence of Deinococcus radiopugnans ATCC 19172.</title>
        <authorList>
            <person name="Maclea K.S."/>
            <person name="Maynard C.R."/>
        </authorList>
    </citation>
    <scope>NUCLEOTIDE SEQUENCE [LARGE SCALE GENOMIC DNA]</scope>
    <source>
        <strain evidence="2 3">ATCC 19172</strain>
    </source>
</reference>
<dbReference type="AlphaFoldDB" id="A0A5C4Y651"/>
<reference evidence="1 4" key="2">
    <citation type="submission" date="2020-08" db="EMBL/GenBank/DDBJ databases">
        <title>Genomic Encyclopedia of Type Strains, Phase IV (KMG-IV): sequencing the most valuable type-strain genomes for metagenomic binning, comparative biology and taxonomic classification.</title>
        <authorList>
            <person name="Goeker M."/>
        </authorList>
    </citation>
    <scope>NUCLEOTIDE SEQUENCE [LARGE SCALE GENOMIC DNA]</scope>
    <source>
        <strain evidence="1 4">DSM 12027</strain>
    </source>
</reference>
<dbReference type="PANTHER" id="PTHR12993">
    <property type="entry name" value="N-ACETYLGLUCOSAMINYL-PHOSPHATIDYLINOSITOL DE-N-ACETYLASE-RELATED"/>
    <property type="match status" value="1"/>
</dbReference>
<dbReference type="Proteomes" id="UP000313988">
    <property type="component" value="Unassembled WGS sequence"/>
</dbReference>
<dbReference type="InterPro" id="IPR003737">
    <property type="entry name" value="GlcNAc_PI_deacetylase-related"/>
</dbReference>
<dbReference type="InterPro" id="IPR024078">
    <property type="entry name" value="LmbE-like_dom_sf"/>
</dbReference>
<dbReference type="PANTHER" id="PTHR12993:SF11">
    <property type="entry name" value="N-ACETYLGLUCOSAMINYL-PHOSPHATIDYLINOSITOL DE-N-ACETYLASE"/>
    <property type="match status" value="1"/>
</dbReference>
<dbReference type="Pfam" id="PF02585">
    <property type="entry name" value="PIG-L"/>
    <property type="match status" value="1"/>
</dbReference>
<accession>A0A5C4Y651</accession>
<sequence>MSAPASLLAVFAHPDDEALRCGGTLALYAARGARVHLICLTRGEAGRNTDPSLGDVDLPAQREQELRSACAALGIEPPIFLGYHDSGRGDRLRRDDPLAAINADPGRMERQILEVIERTHPQLLLTFDPHGMYGHPDHLIAHRVATAAYASSGFRQVRVQRLFYTVQSREEMLRLQSGRSLGVLEGLEPETYAVCDCTIAARIDIRAHATQKRAALFAHRTQTGPLSTLGTLTDEQFAPLMAAETFSLGGIRSSVPQYPMDDLFAGLDVEFHAEVCGEEIRGGSAQEQFA</sequence>
<dbReference type="EMBL" id="JACHEW010000001">
    <property type="protein sequence ID" value="MBB6015139.1"/>
    <property type="molecule type" value="Genomic_DNA"/>
</dbReference>
<dbReference type="RefSeq" id="WP_139403106.1">
    <property type="nucleotide sequence ID" value="NZ_JACHEW010000001.1"/>
</dbReference>
<keyword evidence="4" id="KW-1185">Reference proteome</keyword>
<evidence type="ECO:0000313" key="1">
    <source>
        <dbReference type="EMBL" id="MBB6015139.1"/>
    </source>
</evidence>
<dbReference type="Gene3D" id="3.40.50.10320">
    <property type="entry name" value="LmbE-like"/>
    <property type="match status" value="1"/>
</dbReference>
<comment type="caution">
    <text evidence="2">The sequence shown here is derived from an EMBL/GenBank/DDBJ whole genome shotgun (WGS) entry which is preliminary data.</text>
</comment>
<dbReference type="OrthoDB" id="9815144at2"/>
<evidence type="ECO:0000313" key="2">
    <source>
        <dbReference type="EMBL" id="TNM70903.1"/>
    </source>
</evidence>
<dbReference type="Proteomes" id="UP000629870">
    <property type="component" value="Unassembled WGS sequence"/>
</dbReference>
<evidence type="ECO:0000313" key="3">
    <source>
        <dbReference type="Proteomes" id="UP000313988"/>
    </source>
</evidence>
<organism evidence="2 3">
    <name type="scientific">Deinococcus radiopugnans ATCC 19172</name>
    <dbReference type="NCBI Taxonomy" id="585398"/>
    <lineage>
        <taxon>Bacteria</taxon>
        <taxon>Thermotogati</taxon>
        <taxon>Deinococcota</taxon>
        <taxon>Deinococci</taxon>
        <taxon>Deinococcales</taxon>
        <taxon>Deinococcaceae</taxon>
        <taxon>Deinococcus</taxon>
    </lineage>
</organism>